<sequence length="109" mass="11924">MEDGYVAQGVDSHPAPHRSPLPHTDLRTAHVELRRADPTGVVETLVVTELVTGIRDEILVKKGNVILPPRQLQAIADAIVEDRQRVVAHKSAFAVADRLRHLASSAEVK</sequence>
<dbReference type="Proteomes" id="UP000621500">
    <property type="component" value="Unassembled WGS sequence"/>
</dbReference>
<evidence type="ECO:0000256" key="1">
    <source>
        <dbReference type="SAM" id="MobiDB-lite"/>
    </source>
</evidence>
<gene>
    <name evidence="2" type="ORF">Pma05_42540</name>
</gene>
<accession>A0ABQ4ESP2</accession>
<organism evidence="2 3">
    <name type="scientific">Plantactinospora mayteni</name>
    <dbReference type="NCBI Taxonomy" id="566021"/>
    <lineage>
        <taxon>Bacteria</taxon>
        <taxon>Bacillati</taxon>
        <taxon>Actinomycetota</taxon>
        <taxon>Actinomycetes</taxon>
        <taxon>Micromonosporales</taxon>
        <taxon>Micromonosporaceae</taxon>
        <taxon>Plantactinospora</taxon>
    </lineage>
</organism>
<comment type="caution">
    <text evidence="2">The sequence shown here is derived from an EMBL/GenBank/DDBJ whole genome shotgun (WGS) entry which is preliminary data.</text>
</comment>
<evidence type="ECO:0000313" key="3">
    <source>
        <dbReference type="Proteomes" id="UP000621500"/>
    </source>
</evidence>
<dbReference type="EMBL" id="BONX01000028">
    <property type="protein sequence ID" value="GIG97681.1"/>
    <property type="molecule type" value="Genomic_DNA"/>
</dbReference>
<proteinExistence type="predicted"/>
<evidence type="ECO:0000313" key="2">
    <source>
        <dbReference type="EMBL" id="GIG97681.1"/>
    </source>
</evidence>
<keyword evidence="3" id="KW-1185">Reference proteome</keyword>
<feature type="region of interest" description="Disordered" evidence="1">
    <location>
        <begin position="1"/>
        <end position="24"/>
    </location>
</feature>
<name>A0ABQ4ESP2_9ACTN</name>
<reference evidence="2 3" key="1">
    <citation type="submission" date="2021-01" db="EMBL/GenBank/DDBJ databases">
        <title>Whole genome shotgun sequence of Plantactinospora mayteni NBRC 109088.</title>
        <authorList>
            <person name="Komaki H."/>
            <person name="Tamura T."/>
        </authorList>
    </citation>
    <scope>NUCLEOTIDE SEQUENCE [LARGE SCALE GENOMIC DNA]</scope>
    <source>
        <strain evidence="2 3">NBRC 109088</strain>
    </source>
</reference>
<protein>
    <submittedName>
        <fullName evidence="2">Uncharacterized protein</fullName>
    </submittedName>
</protein>